<evidence type="ECO:0000256" key="1">
    <source>
        <dbReference type="SAM" id="Coils"/>
    </source>
</evidence>
<keyword evidence="1" id="KW-0175">Coiled coil</keyword>
<sequence>MSVQELEARVAELEEELSIVRSSAESALSSAEKRQKTLVVKLQEKDLEVESLRIRMERISAEYAKFKDDVKNKYVEQQKSFLAHAQQVQSLRSLAAQDREWLENETQKRIAASAAQRKAAQEQANRIQRRCSAGW</sequence>
<dbReference type="Proteomes" id="UP001054902">
    <property type="component" value="Unassembled WGS sequence"/>
</dbReference>
<evidence type="ECO:0000313" key="2">
    <source>
        <dbReference type="EMBL" id="GFH51659.1"/>
    </source>
</evidence>
<gene>
    <name evidence="2" type="ORF">CTEN210_08135</name>
</gene>
<dbReference type="AlphaFoldDB" id="A0AAD3CW33"/>
<keyword evidence="3" id="KW-1185">Reference proteome</keyword>
<dbReference type="EMBL" id="BLLK01000045">
    <property type="protein sequence ID" value="GFH51659.1"/>
    <property type="molecule type" value="Genomic_DNA"/>
</dbReference>
<organism evidence="2 3">
    <name type="scientific">Chaetoceros tenuissimus</name>
    <dbReference type="NCBI Taxonomy" id="426638"/>
    <lineage>
        <taxon>Eukaryota</taxon>
        <taxon>Sar</taxon>
        <taxon>Stramenopiles</taxon>
        <taxon>Ochrophyta</taxon>
        <taxon>Bacillariophyta</taxon>
        <taxon>Coscinodiscophyceae</taxon>
        <taxon>Chaetocerotophycidae</taxon>
        <taxon>Chaetocerotales</taxon>
        <taxon>Chaetocerotaceae</taxon>
        <taxon>Chaetoceros</taxon>
    </lineage>
</organism>
<reference evidence="2 3" key="1">
    <citation type="journal article" date="2021" name="Sci. Rep.">
        <title>The genome of the diatom Chaetoceros tenuissimus carries an ancient integrated fragment of an extant virus.</title>
        <authorList>
            <person name="Hongo Y."/>
            <person name="Kimura K."/>
            <person name="Takaki Y."/>
            <person name="Yoshida Y."/>
            <person name="Baba S."/>
            <person name="Kobayashi G."/>
            <person name="Nagasaki K."/>
            <person name="Hano T."/>
            <person name="Tomaru Y."/>
        </authorList>
    </citation>
    <scope>NUCLEOTIDE SEQUENCE [LARGE SCALE GENOMIC DNA]</scope>
    <source>
        <strain evidence="2 3">NIES-3715</strain>
    </source>
</reference>
<name>A0AAD3CW33_9STRA</name>
<protein>
    <submittedName>
        <fullName evidence="2">Uncharacterized protein</fullName>
    </submittedName>
</protein>
<accession>A0AAD3CW33</accession>
<feature type="coiled-coil region" evidence="1">
    <location>
        <begin position="3"/>
        <end position="69"/>
    </location>
</feature>
<evidence type="ECO:0000313" key="3">
    <source>
        <dbReference type="Proteomes" id="UP001054902"/>
    </source>
</evidence>
<comment type="caution">
    <text evidence="2">The sequence shown here is derived from an EMBL/GenBank/DDBJ whole genome shotgun (WGS) entry which is preliminary data.</text>
</comment>
<proteinExistence type="predicted"/>